<evidence type="ECO:0000313" key="3">
    <source>
        <dbReference type="Proteomes" id="UP000218796"/>
    </source>
</evidence>
<reference evidence="2 3" key="1">
    <citation type="submission" date="2017-08" db="EMBL/GenBank/DDBJ databases">
        <title>Draft Genome Sequence of Hafnia alvei CITHA-6 Isolated from Raw Bovine Milk.</title>
        <authorList>
            <person name="Culligan E.P."/>
            <person name="Mcsweeney A."/>
            <person name="O'Doherty C."/>
            <person name="Gleeson E."/>
            <person name="O'Riordan D."/>
            <person name="Sleator R.D."/>
        </authorList>
    </citation>
    <scope>NUCLEOTIDE SEQUENCE [LARGE SCALE GENOMIC DNA]</scope>
    <source>
        <strain evidence="2 3">CITHA-6</strain>
    </source>
</reference>
<proteinExistence type="predicted"/>
<dbReference type="GeneID" id="69638296"/>
<dbReference type="EMBL" id="NQMS01000001">
    <property type="protein sequence ID" value="PAV98610.1"/>
    <property type="molecule type" value="Genomic_DNA"/>
</dbReference>
<evidence type="ECO:0000313" key="2">
    <source>
        <dbReference type="EMBL" id="PAV98610.1"/>
    </source>
</evidence>
<feature type="chain" id="PRO_5012629756" description="Fels-1 Propage domain-containing protein" evidence="1">
    <location>
        <begin position="23"/>
        <end position="121"/>
    </location>
</feature>
<keyword evidence="3" id="KW-1185">Reference proteome</keyword>
<dbReference type="Pfam" id="PF05666">
    <property type="entry name" value="YcgJ"/>
    <property type="match status" value="1"/>
</dbReference>
<accession>A0A2A2MI17</accession>
<dbReference type="AlphaFoldDB" id="A0A2A2MI17"/>
<feature type="signal peptide" evidence="1">
    <location>
        <begin position="1"/>
        <end position="22"/>
    </location>
</feature>
<comment type="caution">
    <text evidence="2">The sequence shown here is derived from an EMBL/GenBank/DDBJ whole genome shotgun (WGS) entry which is preliminary data.</text>
</comment>
<dbReference type="Proteomes" id="UP000218796">
    <property type="component" value="Unassembled WGS sequence"/>
</dbReference>
<keyword evidence="1" id="KW-0732">Signal</keyword>
<protein>
    <recommendedName>
        <fullName evidence="4">Fels-1 Propage domain-containing protein</fullName>
    </recommendedName>
</protein>
<sequence>MVNKLLVVIALSLGALSANVMANTTKSSPRSPTDGVVCDVYFCANDKGVSAELTTRYLGKKKGKRLTAQGNFDHSAFTFSNGVFCDSTERLCRKDRYFGVDGKRSGKVDEHYTELLYGHKP</sequence>
<gene>
    <name evidence="2" type="ORF">CJD50_03860</name>
</gene>
<evidence type="ECO:0008006" key="4">
    <source>
        <dbReference type="Google" id="ProtNLM"/>
    </source>
</evidence>
<dbReference type="RefSeq" id="WP_008813144.1">
    <property type="nucleotide sequence ID" value="NZ_CATYOV010000048.1"/>
</dbReference>
<evidence type="ECO:0000256" key="1">
    <source>
        <dbReference type="SAM" id="SignalP"/>
    </source>
</evidence>
<name>A0A2A2MI17_9GAMM</name>
<organism evidence="2 3">
    <name type="scientific">Hafnia paralvei</name>
    <dbReference type="NCBI Taxonomy" id="546367"/>
    <lineage>
        <taxon>Bacteria</taxon>
        <taxon>Pseudomonadati</taxon>
        <taxon>Pseudomonadota</taxon>
        <taxon>Gammaproteobacteria</taxon>
        <taxon>Enterobacterales</taxon>
        <taxon>Hafniaceae</taxon>
        <taxon>Hafnia</taxon>
    </lineage>
</organism>
<dbReference type="InterPro" id="IPR008617">
    <property type="entry name" value="Uncharacterised_YcgJ"/>
</dbReference>